<evidence type="ECO:0000256" key="4">
    <source>
        <dbReference type="ARBA" id="ARBA00023125"/>
    </source>
</evidence>
<evidence type="ECO:0000256" key="5">
    <source>
        <dbReference type="ARBA" id="ARBA00023204"/>
    </source>
</evidence>
<dbReference type="Gene3D" id="1.10.1420.10">
    <property type="match status" value="3"/>
</dbReference>
<dbReference type="GO" id="GO:0006298">
    <property type="term" value="P:mismatch repair"/>
    <property type="evidence" value="ECO:0007669"/>
    <property type="project" value="InterPro"/>
</dbReference>
<dbReference type="GO" id="GO:0030983">
    <property type="term" value="F:mismatched DNA binding"/>
    <property type="evidence" value="ECO:0007669"/>
    <property type="project" value="InterPro"/>
</dbReference>
<dbReference type="GO" id="GO:0032301">
    <property type="term" value="C:MutSalpha complex"/>
    <property type="evidence" value="ECO:0007669"/>
    <property type="project" value="TreeGrafter"/>
</dbReference>
<dbReference type="Gene3D" id="3.40.50.300">
    <property type="entry name" value="P-loop containing nucleotide triphosphate hydrolases"/>
    <property type="match status" value="1"/>
</dbReference>
<feature type="domain" description="DNA mismatch repair proteins mutS family" evidence="7">
    <location>
        <begin position="792"/>
        <end position="808"/>
    </location>
</feature>
<dbReference type="SUPFAM" id="SSF48334">
    <property type="entry name" value="DNA repair protein MutS, domain III"/>
    <property type="match status" value="1"/>
</dbReference>
<dbReference type="EMBL" id="SNRW01000737">
    <property type="protein sequence ID" value="KAA6399511.1"/>
    <property type="molecule type" value="Genomic_DNA"/>
</dbReference>
<keyword evidence="5" id="KW-0227">DNA damage</keyword>
<dbReference type="SMART" id="SM00534">
    <property type="entry name" value="MUTSac"/>
    <property type="match status" value="1"/>
</dbReference>
<dbReference type="InterPro" id="IPR007861">
    <property type="entry name" value="DNA_mismatch_repair_MutS_clamp"/>
</dbReference>
<dbReference type="PIRSF" id="PIRSF005813">
    <property type="entry name" value="MSH2"/>
    <property type="match status" value="1"/>
</dbReference>
<dbReference type="OrthoDB" id="295033at2759"/>
<sequence length="962" mass="107270">MIDESDRPVRLMAIAWEPLPRRTIGLCWIDRDRHIISLIQSQGHRDLEAALLQNFSGNRNVLMQGGNDYDTQKIKQILTRCDLIAQEVPKAQVKFKETFDELCKLVGGENCQAVAEWTVALHALQHILTKYNIKADNINYLYELQIIDTGSHMLLDASAMFALGVFESGVEGPKTTTLFGLLNKCRTTMGERRLREWLRQPSASLKEIQERHDIVEIFTRNTQLRSTIQDQNMRFMGDIEKIALRFSRNRGSLQDAVNLFLSVQRLPQLCKVMQELTHAIGPQIYNKDQWKEGIDFGEESEMNQQEDKQMDKDELKDADWAQQILDEHFIRPLTTIYSDFTNFIKLVDVVIDVERAEREHSYMIKPQFDKQLQDLAQQQQDVEQSINNIVNGVRRNLFNDSDSNRKGKGSRGGKGAKQQGERLKLEQNSILGYYMRLSRKDEKLIRNNSSSVGAKGSKSVNSGVSYILLETRKDGVRFTTVGLRAASDQHRILEDEYSKKQKTLEGKALDIIASYTGAMEELSQILSVLDVLTSFAQVAVSAPVPFVRPRMALGKEFASKQKLGQKYKQMDKDEDQDMSKDKEQQQQQQQDNIDYDESLNGMIVLRGVRHPCLEVQEGVNFIPNDSIQESGKWRGWEDEDNKQQLNTSFDIDDTDQFLLNNNTSSSSSSSSSSNSNIQQNLHRREKLIKGSKTRKAPSFVIVTGPNMGGKSTFIRSVGVSVLMAQAGSFVPCDAALISIRSRIMARVGAGDALWGGISTFMAEMLDTAAIVGSGERQSDQLSDSGGGATEDSLVIVDELGRGTSTYDGFGLAWAIAEHIAINIGCPTLFATHFHEVTALADEVGSVSNCHVSVLQGEDTLTFLFKIEPGPCERSFGIHVAEMAGFPAEVVAMARKKLAELEGGGDIEGKEMDIGEKGVMEKDKLEEAKDAIGRVVGRLAETDVANLDDESAIALALELAGLD</sequence>
<evidence type="ECO:0000259" key="7">
    <source>
        <dbReference type="PROSITE" id="PS00486"/>
    </source>
</evidence>
<protein>
    <submittedName>
        <fullName evidence="8">Putative DNA mismatch repair protein msh-2</fullName>
    </submittedName>
</protein>
<dbReference type="Gene3D" id="3.30.420.110">
    <property type="entry name" value="MutS, connector domain"/>
    <property type="match status" value="1"/>
</dbReference>
<dbReference type="AlphaFoldDB" id="A0A5J4WXC5"/>
<evidence type="ECO:0000313" key="8">
    <source>
        <dbReference type="EMBL" id="KAA6399511.1"/>
    </source>
</evidence>
<dbReference type="InterPro" id="IPR007696">
    <property type="entry name" value="DNA_mismatch_repair_MutS_core"/>
</dbReference>
<name>A0A5J4WXC5_9EUKA</name>
<dbReference type="Pfam" id="PF05192">
    <property type="entry name" value="MutS_III"/>
    <property type="match status" value="1"/>
</dbReference>
<dbReference type="GO" id="GO:0005524">
    <property type="term" value="F:ATP binding"/>
    <property type="evidence" value="ECO:0007669"/>
    <property type="project" value="UniProtKB-KW"/>
</dbReference>
<dbReference type="InterPro" id="IPR036187">
    <property type="entry name" value="DNA_mismatch_repair_MutS_sf"/>
</dbReference>
<dbReference type="Proteomes" id="UP000324800">
    <property type="component" value="Unassembled WGS sequence"/>
</dbReference>
<dbReference type="PROSITE" id="PS00486">
    <property type="entry name" value="DNA_MISMATCH_REPAIR_2"/>
    <property type="match status" value="1"/>
</dbReference>
<dbReference type="PANTHER" id="PTHR11361:SF35">
    <property type="entry name" value="DNA MISMATCH REPAIR PROTEIN MSH2"/>
    <property type="match status" value="1"/>
</dbReference>
<dbReference type="GO" id="GO:0140664">
    <property type="term" value="F:ATP-dependent DNA damage sensor activity"/>
    <property type="evidence" value="ECO:0007669"/>
    <property type="project" value="InterPro"/>
</dbReference>
<dbReference type="Pfam" id="PF00488">
    <property type="entry name" value="MutS_V"/>
    <property type="match status" value="1"/>
</dbReference>
<accession>A0A5J4WXC5</accession>
<feature type="compositionally biased region" description="Low complexity" evidence="6">
    <location>
        <begin position="660"/>
        <end position="676"/>
    </location>
</feature>
<evidence type="ECO:0000256" key="2">
    <source>
        <dbReference type="ARBA" id="ARBA00022741"/>
    </source>
</evidence>
<evidence type="ECO:0000256" key="6">
    <source>
        <dbReference type="SAM" id="MobiDB-lite"/>
    </source>
</evidence>
<dbReference type="GO" id="GO:0006312">
    <property type="term" value="P:mitotic recombination"/>
    <property type="evidence" value="ECO:0007669"/>
    <property type="project" value="TreeGrafter"/>
</dbReference>
<dbReference type="InterPro" id="IPR045076">
    <property type="entry name" value="MutS"/>
</dbReference>
<dbReference type="PANTHER" id="PTHR11361">
    <property type="entry name" value="DNA MISMATCH REPAIR PROTEIN MUTS FAMILY MEMBER"/>
    <property type="match status" value="1"/>
</dbReference>
<evidence type="ECO:0000313" key="9">
    <source>
        <dbReference type="Proteomes" id="UP000324800"/>
    </source>
</evidence>
<dbReference type="InterPro" id="IPR036678">
    <property type="entry name" value="MutS_con_dom_sf"/>
</dbReference>
<proteinExistence type="inferred from homology"/>
<dbReference type="Pfam" id="PF05190">
    <property type="entry name" value="MutS_IV"/>
    <property type="match status" value="1"/>
</dbReference>
<dbReference type="InterPro" id="IPR011184">
    <property type="entry name" value="DNA_mismatch_repair_Msh2"/>
</dbReference>
<keyword evidence="3" id="KW-0067">ATP-binding</keyword>
<feature type="region of interest" description="Disordered" evidence="6">
    <location>
        <begin position="656"/>
        <end position="680"/>
    </location>
</feature>
<keyword evidence="4" id="KW-0238">DNA-binding</keyword>
<dbReference type="InterPro" id="IPR000432">
    <property type="entry name" value="DNA_mismatch_repair_MutS_C"/>
</dbReference>
<keyword evidence="2" id="KW-0547">Nucleotide-binding</keyword>
<evidence type="ECO:0000256" key="3">
    <source>
        <dbReference type="ARBA" id="ARBA00022840"/>
    </source>
</evidence>
<comment type="caution">
    <text evidence="8">The sequence shown here is derived from an EMBL/GenBank/DDBJ whole genome shotgun (WGS) entry which is preliminary data.</text>
</comment>
<gene>
    <name evidence="8" type="ORF">EZS28_004969</name>
</gene>
<dbReference type="InterPro" id="IPR027417">
    <property type="entry name" value="P-loop_NTPase"/>
</dbReference>
<evidence type="ECO:0000256" key="1">
    <source>
        <dbReference type="ARBA" id="ARBA00006271"/>
    </source>
</evidence>
<dbReference type="SMART" id="SM00533">
    <property type="entry name" value="MUTSd"/>
    <property type="match status" value="1"/>
</dbReference>
<feature type="region of interest" description="Disordered" evidence="6">
    <location>
        <begin position="396"/>
        <end position="421"/>
    </location>
</feature>
<feature type="region of interest" description="Disordered" evidence="6">
    <location>
        <begin position="563"/>
        <end position="595"/>
    </location>
</feature>
<keyword evidence="5" id="KW-0234">DNA repair</keyword>
<reference evidence="8 9" key="1">
    <citation type="submission" date="2019-03" db="EMBL/GenBank/DDBJ databases">
        <title>Single cell metagenomics reveals metabolic interactions within the superorganism composed of flagellate Streblomastix strix and complex community of Bacteroidetes bacteria on its surface.</title>
        <authorList>
            <person name="Treitli S.C."/>
            <person name="Kolisko M."/>
            <person name="Husnik F."/>
            <person name="Keeling P."/>
            <person name="Hampl V."/>
        </authorList>
    </citation>
    <scope>NUCLEOTIDE SEQUENCE [LARGE SCALE GENOMIC DNA]</scope>
    <source>
        <strain evidence="8">ST1C</strain>
    </source>
</reference>
<organism evidence="8 9">
    <name type="scientific">Streblomastix strix</name>
    <dbReference type="NCBI Taxonomy" id="222440"/>
    <lineage>
        <taxon>Eukaryota</taxon>
        <taxon>Metamonada</taxon>
        <taxon>Preaxostyla</taxon>
        <taxon>Oxymonadida</taxon>
        <taxon>Streblomastigidae</taxon>
        <taxon>Streblomastix</taxon>
    </lineage>
</organism>
<dbReference type="SUPFAM" id="SSF52540">
    <property type="entry name" value="P-loop containing nucleoside triphosphate hydrolases"/>
    <property type="match status" value="1"/>
</dbReference>
<comment type="similarity">
    <text evidence="1">Belongs to the DNA mismatch repair MutS family.</text>
</comment>